<organism evidence="2 4">
    <name type="scientific">Eggerthella sinensis</name>
    <dbReference type="NCBI Taxonomy" id="242230"/>
    <lineage>
        <taxon>Bacteria</taxon>
        <taxon>Bacillati</taxon>
        <taxon>Actinomycetota</taxon>
        <taxon>Coriobacteriia</taxon>
        <taxon>Eggerthellales</taxon>
        <taxon>Eggerthellaceae</taxon>
        <taxon>Eggerthella</taxon>
    </lineage>
</organism>
<protein>
    <recommendedName>
        <fullName evidence="5">Molybdopterin-binding protein</fullName>
    </recommendedName>
</protein>
<dbReference type="Proteomes" id="UP000270112">
    <property type="component" value="Unassembled WGS sequence"/>
</dbReference>
<evidence type="ECO:0000313" key="3">
    <source>
        <dbReference type="Proteomes" id="UP000253817"/>
    </source>
</evidence>
<evidence type="ECO:0000313" key="4">
    <source>
        <dbReference type="Proteomes" id="UP000270112"/>
    </source>
</evidence>
<gene>
    <name evidence="1" type="ORF">C1876_11960</name>
    <name evidence="2" type="ORF">DMP09_05785</name>
</gene>
<keyword evidence="3" id="KW-1185">Reference proteome</keyword>
<dbReference type="AlphaFoldDB" id="A0A3N0IZ39"/>
<dbReference type="OrthoDB" id="3174659at2"/>
<name>A0A3N0IZ39_9ACTN</name>
<dbReference type="Gene3D" id="2.60.40.650">
    <property type="match status" value="1"/>
</dbReference>
<dbReference type="InterPro" id="IPR014756">
    <property type="entry name" value="Ig_E-set"/>
</dbReference>
<evidence type="ECO:0000313" key="2">
    <source>
        <dbReference type="EMBL" id="RNM42253.1"/>
    </source>
</evidence>
<dbReference type="EMBL" id="PPTT01000021">
    <property type="protein sequence ID" value="RDB67805.1"/>
    <property type="molecule type" value="Genomic_DNA"/>
</dbReference>
<proteinExistence type="predicted"/>
<dbReference type="SUPFAM" id="SSF81296">
    <property type="entry name" value="E set domains"/>
    <property type="match status" value="1"/>
</dbReference>
<sequence length="92" mass="10340">MIPLVRGNVGKPVRLKGTAYDFDRTISAVQFSLDDGAHWTAYPTANTNDYQNVSWVFDFTPPQAGRYRMKVRAVNDRGEASPEAAYVELEID</sequence>
<reference evidence="2" key="3">
    <citation type="journal article" date="2019" name="Microbiol. Resour. Announc.">
        <title>Draft Genome Sequences of Type Strains of Gordonibacter faecihominis, Paraeggerthella hongkongensis, Parvibacter caecicola,Slackia equolifaciens, Slackia faecicanis, and Slackia isoflavoniconvertens.</title>
        <authorList>
            <person name="Danylec N."/>
            <person name="Stoll D.A."/>
            <person name="Dotsch A."/>
            <person name="Huch M."/>
        </authorList>
    </citation>
    <scope>NUCLEOTIDE SEQUENCE</scope>
    <source>
        <strain evidence="2">DSM 16107</strain>
    </source>
</reference>
<reference evidence="4" key="2">
    <citation type="submission" date="2018-05" db="EMBL/GenBank/DDBJ databases">
        <title>Genome Sequencing of selected type strains of the family Eggerthellaceae.</title>
        <authorList>
            <person name="Danylec N."/>
            <person name="Stoll D.A."/>
            <person name="Doetsch A."/>
            <person name="Huch M."/>
        </authorList>
    </citation>
    <scope>NUCLEOTIDE SEQUENCE [LARGE SCALE GENOMIC DNA]</scope>
    <source>
        <strain evidence="4">DSM 16107</strain>
    </source>
</reference>
<accession>A0A3N0IZ39</accession>
<reference evidence="1 3" key="1">
    <citation type="journal article" date="2018" name="Elife">
        <title>Discovery and characterization of a prevalent human gut bacterial enzyme sufficient for the inactivation of a family of plant toxins.</title>
        <authorList>
            <person name="Koppel N."/>
            <person name="Bisanz J.E."/>
            <person name="Pandelia M.E."/>
            <person name="Turnbaugh P.J."/>
            <person name="Balskus E.P."/>
        </authorList>
    </citation>
    <scope>NUCLEOTIDE SEQUENCE [LARGE SCALE GENOMIC DNA]</scope>
    <source>
        <strain evidence="1 3">DSM 16107</strain>
    </source>
</reference>
<dbReference type="EMBL" id="QICC01000016">
    <property type="protein sequence ID" value="RNM42253.1"/>
    <property type="molecule type" value="Genomic_DNA"/>
</dbReference>
<dbReference type="Proteomes" id="UP000253817">
    <property type="component" value="Unassembled WGS sequence"/>
</dbReference>
<evidence type="ECO:0008006" key="5">
    <source>
        <dbReference type="Google" id="ProtNLM"/>
    </source>
</evidence>
<dbReference type="RefSeq" id="WP_114546952.1">
    <property type="nucleotide sequence ID" value="NZ_CATYLB010000016.1"/>
</dbReference>
<evidence type="ECO:0000313" key="1">
    <source>
        <dbReference type="EMBL" id="RDB67805.1"/>
    </source>
</evidence>
<comment type="caution">
    <text evidence="2">The sequence shown here is derived from an EMBL/GenBank/DDBJ whole genome shotgun (WGS) entry which is preliminary data.</text>
</comment>